<dbReference type="CDD" id="cd00757">
    <property type="entry name" value="ThiF_MoeB_HesA_family"/>
    <property type="match status" value="1"/>
</dbReference>
<reference evidence="4" key="1">
    <citation type="journal article" date="2012" name="PLoS ONE">
        <title>Gene sets for utilization of primary and secondary nutrition supplies in the distal gut of endangered iberian lynx.</title>
        <authorList>
            <person name="Alcaide M."/>
            <person name="Messina E."/>
            <person name="Richter M."/>
            <person name="Bargiela R."/>
            <person name="Peplies J."/>
            <person name="Huws S.A."/>
            <person name="Newbold C.J."/>
            <person name="Golyshin P.N."/>
            <person name="Simon M.A."/>
            <person name="Lopez G."/>
            <person name="Yakimov M.M."/>
            <person name="Ferrer M."/>
        </authorList>
    </citation>
    <scope>NUCLEOTIDE SEQUENCE</scope>
</reference>
<dbReference type="FunFam" id="3.40.50.720:FF:000080">
    <property type="entry name" value="Thiazole biosynthesis adenylyltransferase ThiF"/>
    <property type="match status" value="1"/>
</dbReference>
<dbReference type="Gene3D" id="3.40.50.720">
    <property type="entry name" value="NAD(P)-binding Rossmann-like Domain"/>
    <property type="match status" value="1"/>
</dbReference>
<accession>J9F5Q4</accession>
<dbReference type="EMBL" id="AMCI01008961">
    <property type="protein sequence ID" value="EJW90226.1"/>
    <property type="molecule type" value="Genomic_DNA"/>
</dbReference>
<dbReference type="SUPFAM" id="SSF69572">
    <property type="entry name" value="Activating enzymes of the ubiquitin-like proteins"/>
    <property type="match status" value="1"/>
</dbReference>
<sequence>MTERFIRQTTLPEIGESGQTKLQQARILLVGVGGLGSPIALYLTAAGIGTLGLIDDDTVNISNLQRQILYTEDEIGLPKVECAARRLKALHSKLQVNTYPYRLTADNVESLVSSYDIVVDGCDNFDTRYLLNDACLLLGKPFVYGAIQEFEGQVSVFGYGDHPRSYRELYPDESAMKQLTPVKAVMGITPAVTGSIQANEVLKILAGYGDVLSGRLWTINLRNLQNFILDF</sequence>
<gene>
    <name evidence="4" type="ORF">EVA_21650</name>
</gene>
<dbReference type="Pfam" id="PF00899">
    <property type="entry name" value="ThiF"/>
    <property type="match status" value="1"/>
</dbReference>
<evidence type="ECO:0000256" key="1">
    <source>
        <dbReference type="ARBA" id="ARBA00009919"/>
    </source>
</evidence>
<organism evidence="4">
    <name type="scientific">gut metagenome</name>
    <dbReference type="NCBI Taxonomy" id="749906"/>
    <lineage>
        <taxon>unclassified sequences</taxon>
        <taxon>metagenomes</taxon>
        <taxon>organismal metagenomes</taxon>
    </lineage>
</organism>
<keyword evidence="2" id="KW-0812">Transmembrane</keyword>
<dbReference type="AlphaFoldDB" id="J9F5Q4"/>
<dbReference type="GO" id="GO:0016779">
    <property type="term" value="F:nucleotidyltransferase activity"/>
    <property type="evidence" value="ECO:0007669"/>
    <property type="project" value="TreeGrafter"/>
</dbReference>
<dbReference type="PANTHER" id="PTHR10953">
    <property type="entry name" value="UBIQUITIN-ACTIVATING ENZYME E1"/>
    <property type="match status" value="1"/>
</dbReference>
<evidence type="ECO:0000259" key="3">
    <source>
        <dbReference type="Pfam" id="PF00899"/>
    </source>
</evidence>
<dbReference type="GO" id="GO:0004792">
    <property type="term" value="F:thiosulfate-cyanide sulfurtransferase activity"/>
    <property type="evidence" value="ECO:0007669"/>
    <property type="project" value="TreeGrafter"/>
</dbReference>
<comment type="caution">
    <text evidence="4">The sequence shown here is derived from an EMBL/GenBank/DDBJ whole genome shotgun (WGS) entry which is preliminary data.</text>
</comment>
<dbReference type="InterPro" id="IPR000594">
    <property type="entry name" value="ThiF_NAD_FAD-bd"/>
</dbReference>
<feature type="domain" description="THIF-type NAD/FAD binding fold" evidence="3">
    <location>
        <begin position="7"/>
        <end position="225"/>
    </location>
</feature>
<dbReference type="InterPro" id="IPR045886">
    <property type="entry name" value="ThiF/MoeB/HesA"/>
</dbReference>
<dbReference type="GO" id="GO:0008146">
    <property type="term" value="F:sulfotransferase activity"/>
    <property type="evidence" value="ECO:0007669"/>
    <property type="project" value="TreeGrafter"/>
</dbReference>
<feature type="transmembrane region" description="Helical" evidence="2">
    <location>
        <begin position="27"/>
        <end position="54"/>
    </location>
</feature>
<protein>
    <submittedName>
        <fullName evidence="4">Molybdopterin biosynthesis protein MoeB</fullName>
    </submittedName>
</protein>
<dbReference type="GO" id="GO:0005829">
    <property type="term" value="C:cytosol"/>
    <property type="evidence" value="ECO:0007669"/>
    <property type="project" value="TreeGrafter"/>
</dbReference>
<proteinExistence type="inferred from homology"/>
<keyword evidence="2" id="KW-0472">Membrane</keyword>
<name>J9F5Q4_9ZZZZ</name>
<evidence type="ECO:0000313" key="4">
    <source>
        <dbReference type="EMBL" id="EJW90226.1"/>
    </source>
</evidence>
<dbReference type="PANTHER" id="PTHR10953:SF102">
    <property type="entry name" value="ADENYLYLTRANSFERASE AND SULFURTRANSFERASE MOCS3"/>
    <property type="match status" value="1"/>
</dbReference>
<comment type="similarity">
    <text evidence="1">Belongs to the HesA/MoeB/ThiF family.</text>
</comment>
<keyword evidence="2" id="KW-1133">Transmembrane helix</keyword>
<dbReference type="InterPro" id="IPR035985">
    <property type="entry name" value="Ubiquitin-activating_enz"/>
</dbReference>
<evidence type="ECO:0000256" key="2">
    <source>
        <dbReference type="SAM" id="Phobius"/>
    </source>
</evidence>
<dbReference type="GO" id="GO:0008641">
    <property type="term" value="F:ubiquitin-like modifier activating enzyme activity"/>
    <property type="evidence" value="ECO:0007669"/>
    <property type="project" value="InterPro"/>
</dbReference>